<dbReference type="GO" id="GO:0030139">
    <property type="term" value="C:endocytic vesicle"/>
    <property type="evidence" value="ECO:0007669"/>
    <property type="project" value="TreeGrafter"/>
</dbReference>
<proteinExistence type="predicted"/>
<feature type="domain" description="CUE" evidence="2">
    <location>
        <begin position="448"/>
        <end position="491"/>
    </location>
</feature>
<dbReference type="GO" id="GO:0005085">
    <property type="term" value="F:guanyl-nucleotide exchange factor activity"/>
    <property type="evidence" value="ECO:0007669"/>
    <property type="project" value="InterPro"/>
</dbReference>
<feature type="region of interest" description="Disordered" evidence="1">
    <location>
        <begin position="1"/>
        <end position="27"/>
    </location>
</feature>
<sequence length="496" mass="57941">MTLMNQEVTINNNNTKDDNDNNNSNNTNYKEMETLTEEFDEKVNFIHEPLDDEDHNNNKEVENIFSQVNNHEARRPSLAPNQLDTQQEEQQKPTQQTEIPFDFNRFLEQMKSRSAKPITRYFKSFLQAFDRRPWTVNEQVKIIQDFLDFIYVKMRENEIWKDMSEQEFFNAKEGMEKLVMNRLYYATFCPSTTDDKERDDLLYQKISIFRWIRERHLDIPETEHNEAFLTFAESELLKMNNYKAPRDKLICILNCCKVIFGLIKHVEGEGGADKFLPILIYVIIRANPPRLVSNTQYIYRFRSIDQLQAEAGYYLTNLMGAIAFIETMEAKSLSITKEEFDSNIEQTMNELKMERPSISLNKQQVSYENALHPSRSSPRLPTQGLLDSSKAVAFLEKGSLLAQKTMQRPLSFVGKIFQGLTPTEESRPPLPPRPMTDQGPMQREQKEQFEQDLQTLQTMFPNIDPSVCCLVLNANHGVLAHSIENLLEISNQQHHR</sequence>
<dbReference type="InterPro" id="IPR003123">
    <property type="entry name" value="VPS9"/>
</dbReference>
<evidence type="ECO:0000256" key="1">
    <source>
        <dbReference type="SAM" id="MobiDB-lite"/>
    </source>
</evidence>
<dbReference type="Gene3D" id="1.10.8.10">
    <property type="entry name" value="DNA helicase RuvA subunit, C-terminal domain"/>
    <property type="match status" value="1"/>
</dbReference>
<dbReference type="Gene3D" id="1.10.246.120">
    <property type="match status" value="1"/>
</dbReference>
<dbReference type="Pfam" id="PF02204">
    <property type="entry name" value="VPS9"/>
    <property type="match status" value="1"/>
</dbReference>
<dbReference type="GO" id="GO:0016192">
    <property type="term" value="P:vesicle-mediated transport"/>
    <property type="evidence" value="ECO:0007669"/>
    <property type="project" value="InterPro"/>
</dbReference>
<accession>A0A1X0RG14</accession>
<dbReference type="InterPro" id="IPR009060">
    <property type="entry name" value="UBA-like_sf"/>
</dbReference>
<dbReference type="SUPFAM" id="SSF46934">
    <property type="entry name" value="UBA-like"/>
    <property type="match status" value="1"/>
</dbReference>
<dbReference type="GO" id="GO:0031267">
    <property type="term" value="F:small GTPase binding"/>
    <property type="evidence" value="ECO:0007669"/>
    <property type="project" value="TreeGrafter"/>
</dbReference>
<gene>
    <name evidence="4" type="ORF">BCV72DRAFT_285006</name>
</gene>
<dbReference type="VEuPathDB" id="FungiDB:BCV72DRAFT_285006"/>
<dbReference type="SMART" id="SM00167">
    <property type="entry name" value="VPS9"/>
    <property type="match status" value="1"/>
</dbReference>
<dbReference type="Pfam" id="PF18151">
    <property type="entry name" value="DUF5601"/>
    <property type="match status" value="1"/>
</dbReference>
<dbReference type="Gene3D" id="1.20.1050.80">
    <property type="entry name" value="VPS9 domain"/>
    <property type="match status" value="1"/>
</dbReference>
<dbReference type="PROSITE" id="PS51140">
    <property type="entry name" value="CUE"/>
    <property type="match status" value="1"/>
</dbReference>
<feature type="region of interest" description="Disordered" evidence="1">
    <location>
        <begin position="421"/>
        <end position="446"/>
    </location>
</feature>
<dbReference type="EMBL" id="KV921860">
    <property type="protein sequence ID" value="ORE11023.1"/>
    <property type="molecule type" value="Genomic_DNA"/>
</dbReference>
<name>A0A1X0RG14_RHIZD</name>
<dbReference type="InterPro" id="IPR003892">
    <property type="entry name" value="CUE"/>
</dbReference>
<dbReference type="InterPro" id="IPR045046">
    <property type="entry name" value="Vps9-like"/>
</dbReference>
<evidence type="ECO:0008006" key="5">
    <source>
        <dbReference type="Google" id="ProtNLM"/>
    </source>
</evidence>
<dbReference type="SUPFAM" id="SSF109993">
    <property type="entry name" value="VPS9 domain"/>
    <property type="match status" value="1"/>
</dbReference>
<evidence type="ECO:0000259" key="3">
    <source>
        <dbReference type="PROSITE" id="PS51205"/>
    </source>
</evidence>
<organism evidence="4">
    <name type="scientific">Rhizopus microsporus var. microsporus</name>
    <dbReference type="NCBI Taxonomy" id="86635"/>
    <lineage>
        <taxon>Eukaryota</taxon>
        <taxon>Fungi</taxon>
        <taxon>Fungi incertae sedis</taxon>
        <taxon>Mucoromycota</taxon>
        <taxon>Mucoromycotina</taxon>
        <taxon>Mucoromycetes</taxon>
        <taxon>Mucorales</taxon>
        <taxon>Mucorineae</taxon>
        <taxon>Rhizopodaceae</taxon>
        <taxon>Rhizopus</taxon>
    </lineage>
</organism>
<dbReference type="OrthoDB" id="300289at2759"/>
<dbReference type="Proteomes" id="UP000242414">
    <property type="component" value="Unassembled WGS sequence"/>
</dbReference>
<dbReference type="SMART" id="SM00546">
    <property type="entry name" value="CUE"/>
    <property type="match status" value="1"/>
</dbReference>
<dbReference type="GO" id="GO:0005829">
    <property type="term" value="C:cytosol"/>
    <property type="evidence" value="ECO:0007669"/>
    <property type="project" value="TreeGrafter"/>
</dbReference>
<evidence type="ECO:0000259" key="2">
    <source>
        <dbReference type="PROSITE" id="PS51140"/>
    </source>
</evidence>
<dbReference type="AlphaFoldDB" id="A0A1X0RG14"/>
<evidence type="ECO:0000313" key="4">
    <source>
        <dbReference type="EMBL" id="ORE11023.1"/>
    </source>
</evidence>
<dbReference type="InterPro" id="IPR037191">
    <property type="entry name" value="VPS9_dom_sf"/>
</dbReference>
<dbReference type="PROSITE" id="PS51205">
    <property type="entry name" value="VPS9"/>
    <property type="match status" value="1"/>
</dbReference>
<protein>
    <recommendedName>
        <fullName evidence="5">VPS9 domain-containing protein</fullName>
    </recommendedName>
</protein>
<reference evidence="4" key="1">
    <citation type="journal article" date="2016" name="Proc. Natl. Acad. Sci. U.S.A.">
        <title>Lipid metabolic changes in an early divergent fungus govern the establishment of a mutualistic symbiosis with endobacteria.</title>
        <authorList>
            <person name="Lastovetsky O.A."/>
            <person name="Gaspar M.L."/>
            <person name="Mondo S.J."/>
            <person name="LaButti K.M."/>
            <person name="Sandor L."/>
            <person name="Grigoriev I.V."/>
            <person name="Henry S.A."/>
            <person name="Pawlowska T.E."/>
        </authorList>
    </citation>
    <scope>NUCLEOTIDE SEQUENCE [LARGE SCALE GENOMIC DNA]</scope>
    <source>
        <strain evidence="4">ATCC 52814</strain>
    </source>
</reference>
<dbReference type="InterPro" id="IPR041545">
    <property type="entry name" value="DUF5601"/>
</dbReference>
<feature type="domain" description="VPS9" evidence="3">
    <location>
        <begin position="196"/>
        <end position="334"/>
    </location>
</feature>
<dbReference type="PANTHER" id="PTHR23101">
    <property type="entry name" value="RAB GDP/GTP EXCHANGE FACTOR"/>
    <property type="match status" value="1"/>
</dbReference>
<dbReference type="GO" id="GO:0043130">
    <property type="term" value="F:ubiquitin binding"/>
    <property type="evidence" value="ECO:0007669"/>
    <property type="project" value="InterPro"/>
</dbReference>
<dbReference type="Pfam" id="PF02845">
    <property type="entry name" value="CUE"/>
    <property type="match status" value="1"/>
</dbReference>
<dbReference type="PANTHER" id="PTHR23101:SF25">
    <property type="entry name" value="GTPASE-ACTIVATING PROTEIN AND VPS9 DOMAIN-CONTAINING PROTEIN 1"/>
    <property type="match status" value="1"/>
</dbReference>